<protein>
    <submittedName>
        <fullName evidence="1">Uncharacterized protein</fullName>
    </submittedName>
</protein>
<comment type="caution">
    <text evidence="1">The sequence shown here is derived from an EMBL/GenBank/DDBJ whole genome shotgun (WGS) entry which is preliminary data.</text>
</comment>
<dbReference type="EMBL" id="PKJE01000002">
    <property type="protein sequence ID" value="PKZ54661.1"/>
    <property type="molecule type" value="Genomic_DNA"/>
</dbReference>
<dbReference type="Proteomes" id="UP000234904">
    <property type="component" value="Unassembled WGS sequence"/>
</dbReference>
<name>A0ABX4SHE8_9BIFI</name>
<organism evidence="1 2">
    <name type="scientific">Gardnerella pickettii</name>
    <dbReference type="NCBI Taxonomy" id="2914924"/>
    <lineage>
        <taxon>Bacteria</taxon>
        <taxon>Bacillati</taxon>
        <taxon>Actinomycetota</taxon>
        <taxon>Actinomycetes</taxon>
        <taxon>Bifidobacteriales</taxon>
        <taxon>Bifidobacteriaceae</taxon>
        <taxon>Gardnerella</taxon>
    </lineage>
</organism>
<gene>
    <name evidence="1" type="ORF">CYJ70_03615</name>
</gene>
<keyword evidence="2" id="KW-1185">Reference proteome</keyword>
<evidence type="ECO:0000313" key="2">
    <source>
        <dbReference type="Proteomes" id="UP000234904"/>
    </source>
</evidence>
<proteinExistence type="predicted"/>
<accession>A0ABX4SHE8</accession>
<sequence length="63" mass="7387">MRDFCIIFARFFFGQHVRVRSNLFGCSKFYESFLILASFLECLFGLCFARRASRSNLCVNAQM</sequence>
<reference evidence="1 2" key="1">
    <citation type="submission" date="2017-12" db="EMBL/GenBank/DDBJ databases">
        <title>Phylogenetic diversity of female urinary microbiome.</title>
        <authorList>
            <person name="Thomas-White K."/>
            <person name="Wolfe A.J."/>
        </authorList>
    </citation>
    <scope>NUCLEOTIDE SEQUENCE [LARGE SCALE GENOMIC DNA]</scope>
    <source>
        <strain evidence="1 2">UMB0833</strain>
    </source>
</reference>
<evidence type="ECO:0000313" key="1">
    <source>
        <dbReference type="EMBL" id="PKZ54661.1"/>
    </source>
</evidence>